<proteinExistence type="predicted"/>
<evidence type="ECO:0000256" key="1">
    <source>
        <dbReference type="ARBA" id="ARBA00004167"/>
    </source>
</evidence>
<dbReference type="AlphaFoldDB" id="A0A8H7F5Z6"/>
<keyword evidence="4 6" id="KW-0472">Membrane</keyword>
<name>A0A8H7F5Z6_AGABI</name>
<evidence type="ECO:0000256" key="2">
    <source>
        <dbReference type="ARBA" id="ARBA00022692"/>
    </source>
</evidence>
<dbReference type="GO" id="GO:0071944">
    <property type="term" value="C:cell periphery"/>
    <property type="evidence" value="ECO:0007669"/>
    <property type="project" value="UniProtKB-ARBA"/>
</dbReference>
<evidence type="ECO:0000256" key="6">
    <source>
        <dbReference type="SAM" id="Phobius"/>
    </source>
</evidence>
<evidence type="ECO:0008006" key="9">
    <source>
        <dbReference type="Google" id="ProtNLM"/>
    </source>
</evidence>
<feature type="transmembrane region" description="Helical" evidence="6">
    <location>
        <begin position="149"/>
        <end position="170"/>
    </location>
</feature>
<dbReference type="InterPro" id="IPR051694">
    <property type="entry name" value="Immunoregulatory_rcpt-like"/>
</dbReference>
<evidence type="ECO:0000313" key="8">
    <source>
        <dbReference type="Proteomes" id="UP000629468"/>
    </source>
</evidence>
<feature type="region of interest" description="Disordered" evidence="5">
    <location>
        <begin position="416"/>
        <end position="473"/>
    </location>
</feature>
<dbReference type="OMA" id="IENPGVY"/>
<feature type="region of interest" description="Disordered" evidence="5">
    <location>
        <begin position="1"/>
        <end position="98"/>
    </location>
</feature>
<accession>A0A8H7F5Z6</accession>
<gene>
    <name evidence="7" type="ORF">Agabi119p4_3987</name>
</gene>
<feature type="region of interest" description="Disordered" evidence="5">
    <location>
        <begin position="354"/>
        <end position="382"/>
    </location>
</feature>
<organism evidence="7 8">
    <name type="scientific">Agaricus bisporus var. burnettii</name>
    <dbReference type="NCBI Taxonomy" id="192524"/>
    <lineage>
        <taxon>Eukaryota</taxon>
        <taxon>Fungi</taxon>
        <taxon>Dikarya</taxon>
        <taxon>Basidiomycota</taxon>
        <taxon>Agaricomycotina</taxon>
        <taxon>Agaricomycetes</taxon>
        <taxon>Agaricomycetidae</taxon>
        <taxon>Agaricales</taxon>
        <taxon>Agaricineae</taxon>
        <taxon>Agaricaceae</taxon>
        <taxon>Agaricus</taxon>
    </lineage>
</organism>
<dbReference type="Proteomes" id="UP000629468">
    <property type="component" value="Unassembled WGS sequence"/>
</dbReference>
<protein>
    <recommendedName>
        <fullName evidence="9">REJ domain-containing protein</fullName>
    </recommendedName>
</protein>
<dbReference type="GO" id="GO:0016020">
    <property type="term" value="C:membrane"/>
    <property type="evidence" value="ECO:0007669"/>
    <property type="project" value="UniProtKB-SubCell"/>
</dbReference>
<feature type="compositionally biased region" description="Low complexity" evidence="5">
    <location>
        <begin position="9"/>
        <end position="23"/>
    </location>
</feature>
<feature type="compositionally biased region" description="Low complexity" evidence="5">
    <location>
        <begin position="31"/>
        <end position="98"/>
    </location>
</feature>
<sequence>MAAPPPTTTLPTGTLTTPTLAPTTPLPPAPTTTTTQTPPPTTSTTTPIPDTTSTTSTVSFPPTTTTSSTTSTTLSLPIPTTTSSTTSTTSTTTSESTTAIVSTSGGNVVTITSVVTTSSSRNIAPTGALSGGDTSNTDSSNGFFDNRGAVAGVFTVVGLVGLAILIALIVTTIRRRRAKRFDDETAAAARDAANTQIPNFAAYADDDDDFRPGAYGTSGAKFSDASHGTYAQTPMAVPESYGMREMSPHGPNPGEYFDPTTLEGSAPAGAAGIGVARARSMRDGGYAAGLTEGASPYAAFAAPGLNPAQSQYPHGMIRGAGGPEFDLERRPSQMTQQTDYSGISRNKSYNAASSTVAPSYQSDHSYIPSSNDSGSLYSQGQQGGYPNSFNAFAASGQQRLQTIPAARSEEDLSAAYGGYTTEPVETRAAYSQSPAPGPLPNPFSATPGRPDEYDGHSDDEEEPPRRILKVANE</sequence>
<feature type="compositionally biased region" description="Polar residues" evidence="5">
    <location>
        <begin position="354"/>
        <end position="372"/>
    </location>
</feature>
<evidence type="ECO:0000256" key="5">
    <source>
        <dbReference type="SAM" id="MobiDB-lite"/>
    </source>
</evidence>
<dbReference type="PANTHER" id="PTHR15549">
    <property type="entry name" value="PAIRED IMMUNOGLOBULIN-LIKE TYPE 2 RECEPTOR"/>
    <property type="match status" value="1"/>
</dbReference>
<evidence type="ECO:0000256" key="3">
    <source>
        <dbReference type="ARBA" id="ARBA00022989"/>
    </source>
</evidence>
<comment type="caution">
    <text evidence="7">The sequence shown here is derived from an EMBL/GenBank/DDBJ whole genome shotgun (WGS) entry which is preliminary data.</text>
</comment>
<evidence type="ECO:0000313" key="7">
    <source>
        <dbReference type="EMBL" id="KAF7777915.1"/>
    </source>
</evidence>
<keyword evidence="2 6" id="KW-0812">Transmembrane</keyword>
<dbReference type="EMBL" id="JABXXO010000005">
    <property type="protein sequence ID" value="KAF7777915.1"/>
    <property type="molecule type" value="Genomic_DNA"/>
</dbReference>
<keyword evidence="3 6" id="KW-1133">Transmembrane helix</keyword>
<evidence type="ECO:0000256" key="4">
    <source>
        <dbReference type="ARBA" id="ARBA00023136"/>
    </source>
</evidence>
<reference evidence="7 8" key="1">
    <citation type="journal article" name="Sci. Rep.">
        <title>Telomere-to-telomere assembled and centromere annotated genomes of the two main subspecies of the button mushroom Agaricus bisporus reveal especially polymorphic chromosome ends.</title>
        <authorList>
            <person name="Sonnenberg A.S.M."/>
            <person name="Sedaghat-Telgerd N."/>
            <person name="Lavrijssen B."/>
            <person name="Ohm R.A."/>
            <person name="Hendrickx P.M."/>
            <person name="Scholtmeijer K."/>
            <person name="Baars J.J.P."/>
            <person name="van Peer A."/>
        </authorList>
    </citation>
    <scope>NUCLEOTIDE SEQUENCE [LARGE SCALE GENOMIC DNA]</scope>
    <source>
        <strain evidence="7 8">H119_p4</strain>
    </source>
</reference>
<comment type="subcellular location">
    <subcellularLocation>
        <location evidence="1">Membrane</location>
        <topology evidence="1">Single-pass membrane protein</topology>
    </subcellularLocation>
</comment>